<dbReference type="SUPFAM" id="SSF52833">
    <property type="entry name" value="Thioredoxin-like"/>
    <property type="match status" value="1"/>
</dbReference>
<dbReference type="AlphaFoldDB" id="A0A1V9FN04"/>
<dbReference type="InterPro" id="IPR012336">
    <property type="entry name" value="Thioredoxin-like_fold"/>
</dbReference>
<organism evidence="2 3">
    <name type="scientific">Niastella vici</name>
    <dbReference type="NCBI Taxonomy" id="1703345"/>
    <lineage>
        <taxon>Bacteria</taxon>
        <taxon>Pseudomonadati</taxon>
        <taxon>Bacteroidota</taxon>
        <taxon>Chitinophagia</taxon>
        <taxon>Chitinophagales</taxon>
        <taxon>Chitinophagaceae</taxon>
        <taxon>Niastella</taxon>
    </lineage>
</organism>
<dbReference type="Gene3D" id="3.40.30.10">
    <property type="entry name" value="Glutaredoxin"/>
    <property type="match status" value="1"/>
</dbReference>
<reference evidence="2 3" key="1">
    <citation type="submission" date="2016-03" db="EMBL/GenBank/DDBJ databases">
        <title>Niastella vici sp. nov., isolated from farmland soil.</title>
        <authorList>
            <person name="Chen L."/>
            <person name="Wang D."/>
            <person name="Yang S."/>
            <person name="Wang G."/>
        </authorList>
    </citation>
    <scope>NUCLEOTIDE SEQUENCE [LARGE SCALE GENOMIC DNA]</scope>
    <source>
        <strain evidence="2 3">DJ57</strain>
    </source>
</reference>
<feature type="domain" description="Thioredoxin" evidence="1">
    <location>
        <begin position="1"/>
        <end position="134"/>
    </location>
</feature>
<comment type="caution">
    <text evidence="2">The sequence shown here is derived from an EMBL/GenBank/DDBJ whole genome shotgun (WGS) entry which is preliminary data.</text>
</comment>
<dbReference type="Proteomes" id="UP000192796">
    <property type="component" value="Unassembled WGS sequence"/>
</dbReference>
<accession>A0A1V9FN04</accession>
<name>A0A1V9FN04_9BACT</name>
<evidence type="ECO:0000313" key="3">
    <source>
        <dbReference type="Proteomes" id="UP000192796"/>
    </source>
</evidence>
<evidence type="ECO:0000313" key="2">
    <source>
        <dbReference type="EMBL" id="OQP59687.1"/>
    </source>
</evidence>
<dbReference type="InterPro" id="IPR013766">
    <property type="entry name" value="Thioredoxin_domain"/>
</dbReference>
<dbReference type="Pfam" id="PF13098">
    <property type="entry name" value="Thioredoxin_2"/>
    <property type="match status" value="1"/>
</dbReference>
<gene>
    <name evidence="2" type="ORF">A3860_36570</name>
</gene>
<dbReference type="InterPro" id="IPR036249">
    <property type="entry name" value="Thioredoxin-like_sf"/>
</dbReference>
<dbReference type="STRING" id="1703345.A3860_36570"/>
<dbReference type="PROSITE" id="PS51352">
    <property type="entry name" value="THIOREDOXIN_2"/>
    <property type="match status" value="1"/>
</dbReference>
<sequence length="134" mass="15309">MPAFKILLTDSITWINTSTATMNQPIVLFDFSPFCPYCKKQTKEIIEDIDQLKGIQFYFISSFPISTLKTFNKQFKLAQYPNITIGMDTANTIGDYFEITGVPYMAIYGKDKKLKKSFLGGKLYSSQIKKIAEE</sequence>
<protein>
    <recommendedName>
        <fullName evidence="1">Thioredoxin domain-containing protein</fullName>
    </recommendedName>
</protein>
<dbReference type="EMBL" id="LVYD01000074">
    <property type="protein sequence ID" value="OQP59687.1"/>
    <property type="molecule type" value="Genomic_DNA"/>
</dbReference>
<evidence type="ECO:0000259" key="1">
    <source>
        <dbReference type="PROSITE" id="PS51352"/>
    </source>
</evidence>
<proteinExistence type="predicted"/>
<keyword evidence="3" id="KW-1185">Reference proteome</keyword>